<dbReference type="EMBL" id="WDBY01000061">
    <property type="protein sequence ID" value="KAB6471497.1"/>
    <property type="molecule type" value="Genomic_DNA"/>
</dbReference>
<dbReference type="Proteomes" id="UP000266497">
    <property type="component" value="Unassembled WGS sequence"/>
</dbReference>
<dbReference type="EMBL" id="WDAL01000034">
    <property type="protein sequence ID" value="KAB6632578.1"/>
    <property type="molecule type" value="Genomic_DNA"/>
</dbReference>
<sequence length="173" mass="20045">MANIYEVSKTINAIAAGLEEECLNCMDTNKSIIRDCIQEQLYSGMDGTDRCLSPTYDNDPYFNEPGPWQNKPEKYKRWKEKITPPVVSFLLNLPPRPSEIPNLFITGTFYDSIRLERLNRSMSVFTEGFIDGPDIQKKYGDNIFALGSSAKEYFIIMHLRPWIENFFKECGYK</sequence>
<name>A0A395UMD6_PHOVU</name>
<evidence type="ECO:0000313" key="4">
    <source>
        <dbReference type="EMBL" id="RGR38986.1"/>
    </source>
</evidence>
<dbReference type="EMBL" id="QRUD01000029">
    <property type="protein sequence ID" value="RGR38986.1"/>
    <property type="molecule type" value="Genomic_DNA"/>
</dbReference>
<protein>
    <submittedName>
        <fullName evidence="4">Uncharacterized protein</fullName>
    </submittedName>
</protein>
<evidence type="ECO:0000313" key="3">
    <source>
        <dbReference type="EMBL" id="KAB6632578.1"/>
    </source>
</evidence>
<comment type="caution">
    <text evidence="4">The sequence shown here is derived from an EMBL/GenBank/DDBJ whole genome shotgun (WGS) entry which is preliminary data.</text>
</comment>
<evidence type="ECO:0000313" key="8">
    <source>
        <dbReference type="Proteomes" id="UP000483142"/>
    </source>
</evidence>
<accession>A0A395UMD6</accession>
<evidence type="ECO:0000313" key="6">
    <source>
        <dbReference type="Proteomes" id="UP000462015"/>
    </source>
</evidence>
<dbReference type="EMBL" id="WDBZ01000061">
    <property type="protein sequence ID" value="KAB6446625.1"/>
    <property type="molecule type" value="Genomic_DNA"/>
</dbReference>
<proteinExistence type="predicted"/>
<reference evidence="6 7" key="2">
    <citation type="journal article" date="2019" name="Nat. Med.">
        <title>A library of human gut bacterial isolates paired with longitudinal multiomics data enables mechanistic microbiome research.</title>
        <authorList>
            <person name="Poyet M."/>
            <person name="Groussin M."/>
            <person name="Gibbons S.M."/>
            <person name="Avila-Pacheco J."/>
            <person name="Jiang X."/>
            <person name="Kearney S.M."/>
            <person name="Perrotta A.R."/>
            <person name="Berdy B."/>
            <person name="Zhao S."/>
            <person name="Lieberman T.D."/>
            <person name="Swanson P.K."/>
            <person name="Smith M."/>
            <person name="Roesemann S."/>
            <person name="Alexander J.E."/>
            <person name="Rich S.A."/>
            <person name="Livny J."/>
            <person name="Vlamakis H."/>
            <person name="Clish C."/>
            <person name="Bullock K."/>
            <person name="Deik A."/>
            <person name="Scott J."/>
            <person name="Pierce K.A."/>
            <person name="Xavier R.J."/>
            <person name="Alm E.J."/>
        </authorList>
    </citation>
    <scope>NUCLEOTIDE SEQUENCE [LARGE SCALE GENOMIC DNA]</scope>
    <source>
        <strain evidence="2 7">BIOML-A140</strain>
        <strain evidence="1 8">BIOML-A141</strain>
        <strain evidence="3 6">BIOML-A98</strain>
    </source>
</reference>
<organism evidence="4 5">
    <name type="scientific">Phocaeicola vulgatus</name>
    <name type="common">Bacteroides vulgatus</name>
    <dbReference type="NCBI Taxonomy" id="821"/>
    <lineage>
        <taxon>Bacteria</taxon>
        <taxon>Pseudomonadati</taxon>
        <taxon>Bacteroidota</taxon>
        <taxon>Bacteroidia</taxon>
        <taxon>Bacteroidales</taxon>
        <taxon>Bacteroidaceae</taxon>
        <taxon>Phocaeicola</taxon>
    </lineage>
</organism>
<dbReference type="Proteomes" id="UP000483142">
    <property type="component" value="Unassembled WGS sequence"/>
</dbReference>
<gene>
    <name evidence="4" type="ORF">DWY53_11450</name>
    <name evidence="3" type="ORF">GAY12_16030</name>
    <name evidence="2" type="ORF">GAZ06_21090</name>
    <name evidence="1" type="ORF">GAZ09_20825</name>
</gene>
<dbReference type="Proteomes" id="UP000468344">
    <property type="component" value="Unassembled WGS sequence"/>
</dbReference>
<evidence type="ECO:0000313" key="5">
    <source>
        <dbReference type="Proteomes" id="UP000266497"/>
    </source>
</evidence>
<evidence type="ECO:0000313" key="7">
    <source>
        <dbReference type="Proteomes" id="UP000468344"/>
    </source>
</evidence>
<evidence type="ECO:0000313" key="2">
    <source>
        <dbReference type="EMBL" id="KAB6471497.1"/>
    </source>
</evidence>
<dbReference type="Proteomes" id="UP000462015">
    <property type="component" value="Unassembled WGS sequence"/>
</dbReference>
<evidence type="ECO:0000313" key="1">
    <source>
        <dbReference type="EMBL" id="KAB6446625.1"/>
    </source>
</evidence>
<reference evidence="4 5" key="1">
    <citation type="submission" date="2018-08" db="EMBL/GenBank/DDBJ databases">
        <title>A genome reference for cultivated species of the human gut microbiota.</title>
        <authorList>
            <person name="Zou Y."/>
            <person name="Xue W."/>
            <person name="Luo G."/>
        </authorList>
    </citation>
    <scope>NUCLEOTIDE SEQUENCE [LARGE SCALE GENOMIC DNA]</scope>
    <source>
        <strain evidence="4 5">AF25-30LB</strain>
    </source>
</reference>
<dbReference type="RefSeq" id="WP_117873247.1">
    <property type="nucleotide sequence ID" value="NZ_CAXTGH010000029.1"/>
</dbReference>
<dbReference type="AlphaFoldDB" id="A0A395UMD6"/>